<feature type="transmembrane region" description="Helical" evidence="8">
    <location>
        <begin position="183"/>
        <end position="205"/>
    </location>
</feature>
<gene>
    <name evidence="9" type="ORF">OTU49_015362</name>
</gene>
<reference evidence="9 10" key="1">
    <citation type="journal article" date="2024" name="BMC Genomics">
        <title>Genome assembly of redclaw crayfish (Cherax quadricarinatus) provides insights into its immune adaptation and hypoxia tolerance.</title>
        <authorList>
            <person name="Liu Z."/>
            <person name="Zheng J."/>
            <person name="Li H."/>
            <person name="Fang K."/>
            <person name="Wang S."/>
            <person name="He J."/>
            <person name="Zhou D."/>
            <person name="Weng S."/>
            <person name="Chi M."/>
            <person name="Gu Z."/>
            <person name="He J."/>
            <person name="Li F."/>
            <person name="Wang M."/>
        </authorList>
    </citation>
    <scope>NUCLEOTIDE SEQUENCE [LARGE SCALE GENOMIC DNA]</scope>
    <source>
        <strain evidence="9">ZL_2023a</strain>
    </source>
</reference>
<keyword evidence="5 8" id="KW-0472">Membrane</keyword>
<dbReference type="GO" id="GO:0015031">
    <property type="term" value="P:protein transport"/>
    <property type="evidence" value="ECO:0007669"/>
    <property type="project" value="InterPro"/>
</dbReference>
<organism evidence="9 10">
    <name type="scientific">Cherax quadricarinatus</name>
    <name type="common">Australian red claw crayfish</name>
    <dbReference type="NCBI Taxonomy" id="27406"/>
    <lineage>
        <taxon>Eukaryota</taxon>
        <taxon>Metazoa</taxon>
        <taxon>Ecdysozoa</taxon>
        <taxon>Arthropoda</taxon>
        <taxon>Crustacea</taxon>
        <taxon>Multicrustacea</taxon>
        <taxon>Malacostraca</taxon>
        <taxon>Eumalacostraca</taxon>
        <taxon>Eucarida</taxon>
        <taxon>Decapoda</taxon>
        <taxon>Pleocyemata</taxon>
        <taxon>Astacidea</taxon>
        <taxon>Parastacoidea</taxon>
        <taxon>Parastacidae</taxon>
        <taxon>Cherax</taxon>
    </lineage>
</organism>
<comment type="similarity">
    <text evidence="2">Belongs to the DUOXA family.</text>
</comment>
<dbReference type="Proteomes" id="UP001445076">
    <property type="component" value="Unassembled WGS sequence"/>
</dbReference>
<feature type="transmembrane region" description="Helical" evidence="8">
    <location>
        <begin position="211"/>
        <end position="233"/>
    </location>
</feature>
<comment type="caution">
    <text evidence="9">The sequence shown here is derived from an EMBL/GenBank/DDBJ whole genome shotgun (WGS) entry which is preliminary data.</text>
</comment>
<feature type="compositionally biased region" description="Low complexity" evidence="7">
    <location>
        <begin position="421"/>
        <end position="436"/>
    </location>
</feature>
<keyword evidence="3 8" id="KW-0812">Transmembrane</keyword>
<feature type="transmembrane region" description="Helical" evidence="8">
    <location>
        <begin position="57"/>
        <end position="80"/>
    </location>
</feature>
<evidence type="ECO:0000313" key="9">
    <source>
        <dbReference type="EMBL" id="KAK8749445.1"/>
    </source>
</evidence>
<evidence type="ECO:0000256" key="1">
    <source>
        <dbReference type="ARBA" id="ARBA00004141"/>
    </source>
</evidence>
<dbReference type="PANTHER" id="PTHR31158:SF10">
    <property type="entry name" value="LD27791P"/>
    <property type="match status" value="1"/>
</dbReference>
<sequence>MKGWFDAFRSEGGPTLYAYSNRTSVTADVPTITICLLFLTVFIAFIIIFPGVRKEKFSTFCTVTLSLLVGIVICICNVGSSWHVAHGVIRSSYRAFSSEKIDATLGVAIGLDHANVTMRVIPQHNRSLDINFNERFHWIQPSDMRKHYREALVKGLPYPILTVAEYLTLDNEGFAWGRYYRSAGYYTTICLWSAFASWLLMNILLVNVPRYGAYTMTVTGSLMGLSNLVFYLLMPPKPLDIRFEDTTLTFHLGWCFWLTLVVGCIVTISGLIVFMLDCIYPHKFSTILEVDFDTPYDRHIIIEDSHDTRKRRFKIPRLEEPLNAGLNAGSRLLRRLSKRGKEATEENEPRITPGIDNHAFEMEPPKAPWKYPNFMMRTDSKKSTKSVNFRSASQRSQQFLDIPQLPDFEEKIKPFQRSDSKQSSMSSISVASSPKSVNFEDPVLPGPSVHPGGAEAVPEVSILRQDSSQSVASSSSSFGLGMLTRNQSIRRISNEENNHPPVARNNSGNIIVFHRTDSRGQLQRLNGEVVEIQTDDSTDMW</sequence>
<dbReference type="Pfam" id="PF10204">
    <property type="entry name" value="DuoxA"/>
    <property type="match status" value="1"/>
</dbReference>
<evidence type="ECO:0000256" key="6">
    <source>
        <dbReference type="ARBA" id="ARBA00023180"/>
    </source>
</evidence>
<feature type="compositionally biased region" description="Basic and acidic residues" evidence="7">
    <location>
        <begin position="339"/>
        <end position="349"/>
    </location>
</feature>
<evidence type="ECO:0000256" key="7">
    <source>
        <dbReference type="SAM" id="MobiDB-lite"/>
    </source>
</evidence>
<keyword evidence="4 8" id="KW-1133">Transmembrane helix</keyword>
<feature type="region of interest" description="Disordered" evidence="7">
    <location>
        <begin position="414"/>
        <end position="454"/>
    </location>
</feature>
<feature type="transmembrane region" description="Helical" evidence="8">
    <location>
        <begin position="254"/>
        <end position="276"/>
    </location>
</feature>
<dbReference type="InterPro" id="IPR018469">
    <property type="entry name" value="Dual_oxidase_maturation_fac"/>
</dbReference>
<evidence type="ECO:0000256" key="4">
    <source>
        <dbReference type="ARBA" id="ARBA00022989"/>
    </source>
</evidence>
<comment type="subcellular location">
    <subcellularLocation>
        <location evidence="1">Membrane</location>
        <topology evidence="1">Multi-pass membrane protein</topology>
    </subcellularLocation>
</comment>
<reference evidence="9" key="2">
    <citation type="submission" date="2024-01" db="EMBL/GenBank/DDBJ databases">
        <authorList>
            <person name="He J."/>
            <person name="Wang M."/>
            <person name="Zheng J."/>
            <person name="Liu Z."/>
        </authorList>
    </citation>
    <scope>NUCLEOTIDE SEQUENCE</scope>
    <source>
        <strain evidence="9">ZL_2023a</strain>
        <tissue evidence="9">Muscle</tissue>
    </source>
</reference>
<evidence type="ECO:0000256" key="8">
    <source>
        <dbReference type="SAM" id="Phobius"/>
    </source>
</evidence>
<evidence type="ECO:0000256" key="5">
    <source>
        <dbReference type="ARBA" id="ARBA00023136"/>
    </source>
</evidence>
<accession>A0AAW0XY17</accession>
<proteinExistence type="inferred from homology"/>
<dbReference type="AlphaFoldDB" id="A0AAW0XY17"/>
<dbReference type="EMBL" id="JARKIK010000009">
    <property type="protein sequence ID" value="KAK8749444.1"/>
    <property type="molecule type" value="Genomic_DNA"/>
</dbReference>
<protein>
    <recommendedName>
        <fullName evidence="11">Dual oxidase maturation factor 1</fullName>
    </recommendedName>
</protein>
<feature type="transmembrane region" description="Helical" evidence="8">
    <location>
        <begin position="29"/>
        <end position="51"/>
    </location>
</feature>
<evidence type="ECO:0000256" key="2">
    <source>
        <dbReference type="ARBA" id="ARBA00009816"/>
    </source>
</evidence>
<evidence type="ECO:0008006" key="11">
    <source>
        <dbReference type="Google" id="ProtNLM"/>
    </source>
</evidence>
<feature type="region of interest" description="Disordered" evidence="7">
    <location>
        <begin position="338"/>
        <end position="359"/>
    </location>
</feature>
<evidence type="ECO:0000256" key="3">
    <source>
        <dbReference type="ARBA" id="ARBA00022692"/>
    </source>
</evidence>
<dbReference type="PANTHER" id="PTHR31158">
    <property type="entry name" value="DUAL OXIDASE 2"/>
    <property type="match status" value="1"/>
</dbReference>
<dbReference type="GO" id="GO:0005789">
    <property type="term" value="C:endoplasmic reticulum membrane"/>
    <property type="evidence" value="ECO:0007669"/>
    <property type="project" value="InterPro"/>
</dbReference>
<keyword evidence="6" id="KW-0325">Glycoprotein</keyword>
<evidence type="ECO:0000313" key="10">
    <source>
        <dbReference type="Proteomes" id="UP001445076"/>
    </source>
</evidence>
<name>A0AAW0XY17_CHEQU</name>
<keyword evidence="10" id="KW-1185">Reference proteome</keyword>
<dbReference type="EMBL" id="JARKIK010000009">
    <property type="protein sequence ID" value="KAK8749445.1"/>
    <property type="molecule type" value="Genomic_DNA"/>
</dbReference>